<evidence type="ECO:0000256" key="1">
    <source>
        <dbReference type="ARBA" id="ARBA00004114"/>
    </source>
</evidence>
<dbReference type="RefSeq" id="XP_033364727.1">
    <property type="nucleotide sequence ID" value="XM_033508836.1"/>
</dbReference>
<proteinExistence type="inferred from homology"/>
<feature type="region of interest" description="Disordered" evidence="5">
    <location>
        <begin position="150"/>
        <end position="182"/>
    </location>
</feature>
<dbReference type="AlphaFoldDB" id="A0A6J3LH67"/>
<evidence type="ECO:0000256" key="5">
    <source>
        <dbReference type="SAM" id="MobiDB-lite"/>
    </source>
</evidence>
<comment type="similarity">
    <text evidence="4">Belongs to the PPP1R35 family.</text>
</comment>
<accession>A0A6J3LH67</accession>
<reference evidence="8" key="1">
    <citation type="submission" date="2025-08" db="UniProtKB">
        <authorList>
            <consortium name="RefSeq"/>
        </authorList>
    </citation>
    <scope>IDENTIFICATION</scope>
    <source>
        <tissue evidence="8">Muscle</tissue>
    </source>
</reference>
<dbReference type="Pfam" id="PF15503">
    <property type="entry name" value="PPP1R35_C"/>
    <property type="match status" value="1"/>
</dbReference>
<gene>
    <name evidence="8" type="primary">LOC117242298</name>
</gene>
<protein>
    <submittedName>
        <fullName evidence="8">Uncharacterized protein LOC117242298</fullName>
    </submittedName>
</protein>
<dbReference type="GO" id="GO:0005814">
    <property type="term" value="C:centriole"/>
    <property type="evidence" value="ECO:0007669"/>
    <property type="project" value="UniProtKB-SubCell"/>
</dbReference>
<feature type="compositionally biased region" description="Basic and acidic residues" evidence="5">
    <location>
        <begin position="152"/>
        <end position="182"/>
    </location>
</feature>
<name>A0A6J3LH67_9HYME</name>
<feature type="domain" description="Protein phosphatase 1 regulatory subunit 35 C-terminal" evidence="6">
    <location>
        <begin position="299"/>
        <end position="395"/>
    </location>
</feature>
<evidence type="ECO:0000256" key="2">
    <source>
        <dbReference type="ARBA" id="ARBA00022490"/>
    </source>
</evidence>
<evidence type="ECO:0000256" key="3">
    <source>
        <dbReference type="ARBA" id="ARBA00023212"/>
    </source>
</evidence>
<evidence type="ECO:0000313" key="7">
    <source>
        <dbReference type="Proteomes" id="UP000504631"/>
    </source>
</evidence>
<sequence length="433" mass="48484">MSKDTKFFTRPKVRFCQPDTGKSITKELKSLTDQNGIKDKPKILSVIRLDKPVKLVKSNEISGNQENKSSKLVDNASNFTLHANASPCSIGTSSSLDKNTIKTENQNPLNDANNSQNIKANIKEVNIPKISIKLPNNDITVSTDSPIAQSESLDKTLKSKNSDKINGSKKEYTKGRREKENKSTVVKKNIKTVTTKSTDLDILKHKNRLSSAGTGTKKLNVTQKTSSSITIKKNLNSKLRDIMPCYKYSKVVRDIIGPKIQPYIGPGVSHSQPDDLAILETDENIHTKPIISGEKLAKPEYNSIMCTINKLNKMKKQKVITNIEHLPASYKYLINGKVSTALDFPLDEAVYKDLVDLSIDENQLPSRLTRSKDPEPRQKDVVPILSDFFTPVSTEEYCTPVSIKPRIPETVDSWNAFRISDQISEWKHILNHV</sequence>
<keyword evidence="3" id="KW-0206">Cytoskeleton</keyword>
<evidence type="ECO:0000256" key="4">
    <source>
        <dbReference type="ARBA" id="ARBA00029452"/>
    </source>
</evidence>
<keyword evidence="7" id="KW-1185">Reference proteome</keyword>
<dbReference type="GeneID" id="117242298"/>
<evidence type="ECO:0000259" key="6">
    <source>
        <dbReference type="Pfam" id="PF15503"/>
    </source>
</evidence>
<organism evidence="7 8">
    <name type="scientific">Bombus vosnesenskii</name>
    <dbReference type="NCBI Taxonomy" id="207650"/>
    <lineage>
        <taxon>Eukaryota</taxon>
        <taxon>Metazoa</taxon>
        <taxon>Ecdysozoa</taxon>
        <taxon>Arthropoda</taxon>
        <taxon>Hexapoda</taxon>
        <taxon>Insecta</taxon>
        <taxon>Pterygota</taxon>
        <taxon>Neoptera</taxon>
        <taxon>Endopterygota</taxon>
        <taxon>Hymenoptera</taxon>
        <taxon>Apocrita</taxon>
        <taxon>Aculeata</taxon>
        <taxon>Apoidea</taxon>
        <taxon>Anthophila</taxon>
        <taxon>Apidae</taxon>
        <taxon>Bombus</taxon>
        <taxon>Pyrobombus</taxon>
    </lineage>
</organism>
<dbReference type="Proteomes" id="UP000504631">
    <property type="component" value="Unplaced"/>
</dbReference>
<comment type="subcellular location">
    <subcellularLocation>
        <location evidence="1">Cytoplasm</location>
        <location evidence="1">Cytoskeleton</location>
        <location evidence="1">Microtubule organizing center</location>
        <location evidence="1">Centrosome</location>
        <location evidence="1">Centriole</location>
    </subcellularLocation>
</comment>
<dbReference type="KEGG" id="bvk:117242298"/>
<keyword evidence="2" id="KW-0963">Cytoplasm</keyword>
<evidence type="ECO:0000313" key="8">
    <source>
        <dbReference type="RefSeq" id="XP_033364727.1"/>
    </source>
</evidence>
<dbReference type="InterPro" id="IPR029135">
    <property type="entry name" value="PPP1R35_C"/>
</dbReference>